<gene>
    <name evidence="1" type="ORF">CORC01_09777</name>
</gene>
<protein>
    <submittedName>
        <fullName evidence="1">Uncharacterized protein</fullName>
    </submittedName>
</protein>
<accession>A0A1G4B0W3</accession>
<comment type="caution">
    <text evidence="1">The sequence shown here is derived from an EMBL/GenBank/DDBJ whole genome shotgun (WGS) entry which is preliminary data.</text>
</comment>
<dbReference type="RefSeq" id="XP_022472145.1">
    <property type="nucleotide sequence ID" value="XM_022621406.1"/>
</dbReference>
<dbReference type="AlphaFoldDB" id="A0A1G4B0W3"/>
<dbReference type="GeneID" id="34562916"/>
<name>A0A1G4B0W3_9PEZI</name>
<dbReference type="Proteomes" id="UP000176998">
    <property type="component" value="Unassembled WGS sequence"/>
</dbReference>
<organism evidence="1 2">
    <name type="scientific">Colletotrichum orchidophilum</name>
    <dbReference type="NCBI Taxonomy" id="1209926"/>
    <lineage>
        <taxon>Eukaryota</taxon>
        <taxon>Fungi</taxon>
        <taxon>Dikarya</taxon>
        <taxon>Ascomycota</taxon>
        <taxon>Pezizomycotina</taxon>
        <taxon>Sordariomycetes</taxon>
        <taxon>Hypocreomycetidae</taxon>
        <taxon>Glomerellales</taxon>
        <taxon>Glomerellaceae</taxon>
        <taxon>Colletotrichum</taxon>
    </lineage>
</organism>
<dbReference type="EMBL" id="MJBS01000090">
    <property type="protein sequence ID" value="OHE94983.1"/>
    <property type="molecule type" value="Genomic_DNA"/>
</dbReference>
<evidence type="ECO:0000313" key="1">
    <source>
        <dbReference type="EMBL" id="OHE94983.1"/>
    </source>
</evidence>
<sequence length="50" mass="5680">MALSRDWNTCSSDPIFVISFRPQSPQQSQSATCKTKNLVLSSRNIKRQSH</sequence>
<keyword evidence="2" id="KW-1185">Reference proteome</keyword>
<proteinExistence type="predicted"/>
<reference evidence="1 2" key="1">
    <citation type="submission" date="2016-09" db="EMBL/GenBank/DDBJ databases">
        <authorList>
            <person name="Capua I."/>
            <person name="De Benedictis P."/>
            <person name="Joannis T."/>
            <person name="Lombin L.H."/>
            <person name="Cattoli G."/>
        </authorList>
    </citation>
    <scope>NUCLEOTIDE SEQUENCE [LARGE SCALE GENOMIC DNA]</scope>
    <source>
        <strain evidence="1 2">IMI 309357</strain>
    </source>
</reference>
<evidence type="ECO:0000313" key="2">
    <source>
        <dbReference type="Proteomes" id="UP000176998"/>
    </source>
</evidence>